<accession>A0A0K1Q3Q0</accession>
<evidence type="ECO:0000256" key="1">
    <source>
        <dbReference type="SAM" id="Phobius"/>
    </source>
</evidence>
<keyword evidence="1" id="KW-1133">Transmembrane helix</keyword>
<dbReference type="OrthoDB" id="269491at2"/>
<dbReference type="KEGG" id="llu:AKJ09_07041"/>
<dbReference type="RefSeq" id="WP_146651679.1">
    <property type="nucleotide sequence ID" value="NZ_CP012333.1"/>
</dbReference>
<dbReference type="Proteomes" id="UP000064967">
    <property type="component" value="Chromosome"/>
</dbReference>
<feature type="transmembrane region" description="Helical" evidence="1">
    <location>
        <begin position="201"/>
        <end position="222"/>
    </location>
</feature>
<reference evidence="2 3" key="1">
    <citation type="submission" date="2015-08" db="EMBL/GenBank/DDBJ databases">
        <authorList>
            <person name="Babu N.S."/>
            <person name="Beckwith C.J."/>
            <person name="Beseler K.G."/>
            <person name="Brison A."/>
            <person name="Carone J.V."/>
            <person name="Caskin T.P."/>
            <person name="Diamond M."/>
            <person name="Durham M.E."/>
            <person name="Foxe J.M."/>
            <person name="Go M."/>
            <person name="Henderson B.A."/>
            <person name="Jones I.B."/>
            <person name="McGettigan J.A."/>
            <person name="Micheletti S.J."/>
            <person name="Nasrallah M.E."/>
            <person name="Ortiz D."/>
            <person name="Piller C.R."/>
            <person name="Privatt S.R."/>
            <person name="Schneider S.L."/>
            <person name="Sharp S."/>
            <person name="Smith T.C."/>
            <person name="Stanton J.D."/>
            <person name="Ullery H.E."/>
            <person name="Wilson R.J."/>
            <person name="Serrano M.G."/>
            <person name="Buck G."/>
            <person name="Lee V."/>
            <person name="Wang Y."/>
            <person name="Carvalho R."/>
            <person name="Voegtly L."/>
            <person name="Shi R."/>
            <person name="Duckworth R."/>
            <person name="Johnson A."/>
            <person name="Loviza R."/>
            <person name="Walstead R."/>
            <person name="Shah Z."/>
            <person name="Kiflezghi M."/>
            <person name="Wade K."/>
            <person name="Ball S.L."/>
            <person name="Bradley K.W."/>
            <person name="Asai D.J."/>
            <person name="Bowman C.A."/>
            <person name="Russell D.A."/>
            <person name="Pope W.H."/>
            <person name="Jacobs-Sera D."/>
            <person name="Hendrix R.W."/>
            <person name="Hatfull G.F."/>
        </authorList>
    </citation>
    <scope>NUCLEOTIDE SEQUENCE [LARGE SCALE GENOMIC DNA]</scope>
    <source>
        <strain evidence="2 3">DSM 27648</strain>
    </source>
</reference>
<feature type="transmembrane region" description="Helical" evidence="1">
    <location>
        <begin position="173"/>
        <end position="192"/>
    </location>
</feature>
<dbReference type="STRING" id="1391654.AKJ09_07041"/>
<dbReference type="EMBL" id="CP012333">
    <property type="protein sequence ID" value="AKV00378.1"/>
    <property type="molecule type" value="Genomic_DNA"/>
</dbReference>
<feature type="transmembrane region" description="Helical" evidence="1">
    <location>
        <begin position="242"/>
        <end position="263"/>
    </location>
</feature>
<evidence type="ECO:0000313" key="3">
    <source>
        <dbReference type="Proteomes" id="UP000064967"/>
    </source>
</evidence>
<protein>
    <submittedName>
        <fullName evidence="2">Uncharacterized protein</fullName>
    </submittedName>
</protein>
<proteinExistence type="predicted"/>
<feature type="transmembrane region" description="Helical" evidence="1">
    <location>
        <begin position="140"/>
        <end position="161"/>
    </location>
</feature>
<keyword evidence="1" id="KW-0812">Transmembrane</keyword>
<gene>
    <name evidence="2" type="ORF">AKJ09_07041</name>
</gene>
<sequence>MNLRAFVSPHRAARIFALFNIAFLAVDILLAHRENAFAKPAEWVPVVFSAMATLLLVPGALGSDRPWVVLCERLVGWGSIAVGLVGMVFHLESAFFEEQTLRNLVYSAPFIAPVSYAGVGLLIILLRSGDPAVRPDGPSFGPWLVVLALFGFAGNFALSVLDHAQNGFFRPSEWIPVASSALAISTLVVTLAQPNRSNIRLAFFVMGLQVVVGTLGFVLHSLASLSGSAASFIDRFVYGAPAFAPMLFADVALLAAIGLWVMARRAPATNGKETLAEQPVG</sequence>
<feature type="transmembrane region" description="Helical" evidence="1">
    <location>
        <begin position="43"/>
        <end position="62"/>
    </location>
</feature>
<keyword evidence="3" id="KW-1185">Reference proteome</keyword>
<feature type="transmembrane region" description="Helical" evidence="1">
    <location>
        <begin position="74"/>
        <end position="96"/>
    </location>
</feature>
<evidence type="ECO:0000313" key="2">
    <source>
        <dbReference type="EMBL" id="AKV00378.1"/>
    </source>
</evidence>
<organism evidence="2 3">
    <name type="scientific">Labilithrix luteola</name>
    <dbReference type="NCBI Taxonomy" id="1391654"/>
    <lineage>
        <taxon>Bacteria</taxon>
        <taxon>Pseudomonadati</taxon>
        <taxon>Myxococcota</taxon>
        <taxon>Polyangia</taxon>
        <taxon>Polyangiales</taxon>
        <taxon>Labilitrichaceae</taxon>
        <taxon>Labilithrix</taxon>
    </lineage>
</organism>
<name>A0A0K1Q3Q0_9BACT</name>
<feature type="transmembrane region" description="Helical" evidence="1">
    <location>
        <begin position="12"/>
        <end position="31"/>
    </location>
</feature>
<dbReference type="AlphaFoldDB" id="A0A0K1Q3Q0"/>
<keyword evidence="1" id="KW-0472">Membrane</keyword>
<feature type="transmembrane region" description="Helical" evidence="1">
    <location>
        <begin position="108"/>
        <end position="128"/>
    </location>
</feature>